<dbReference type="OMA" id="YQQAFAH"/>
<evidence type="ECO:0000313" key="4">
    <source>
        <dbReference type="RefSeq" id="NP_001192173.1"/>
    </source>
</evidence>
<dbReference type="InterPro" id="IPR026213">
    <property type="entry name" value="GRINL1"/>
</dbReference>
<reference evidence="2" key="2">
    <citation type="submission" date="2020-05" db="UniProtKB">
        <authorList>
            <consortium name="Ensembl"/>
        </authorList>
    </citation>
    <scope>IDENTIFICATION</scope>
</reference>
<dbReference type="Pfam" id="PF15328">
    <property type="entry name" value="GCOM2"/>
    <property type="match status" value="1"/>
</dbReference>
<feature type="compositionally biased region" description="Low complexity" evidence="1">
    <location>
        <begin position="220"/>
        <end position="232"/>
    </location>
</feature>
<reference evidence="2" key="1">
    <citation type="journal article" date="2010" name="Science">
        <title>The genome of the Western clawed frog Xenopus tropicalis.</title>
        <authorList>
            <person name="Hellsten U."/>
            <person name="Harland R.M."/>
            <person name="Gilchrist M.J."/>
            <person name="Hendrix D."/>
            <person name="Jurka J."/>
            <person name="Kapitonov V."/>
            <person name="Ovcharenko I."/>
            <person name="Putnam N.H."/>
            <person name="Shu S."/>
            <person name="Taher L."/>
            <person name="Blitz I.L."/>
            <person name="Blumberg B."/>
            <person name="Dichmann D.S."/>
            <person name="Dubchak I."/>
            <person name="Amaya E."/>
            <person name="Detter J.C."/>
            <person name="Fletcher R."/>
            <person name="Gerhard D.S."/>
            <person name="Goodstein D."/>
            <person name="Graves T."/>
            <person name="Grigoriev I.V."/>
            <person name="Grimwood J."/>
            <person name="Kawashima T."/>
            <person name="Lindquist E."/>
            <person name="Lucas S.M."/>
            <person name="Mead P.E."/>
            <person name="Mitros T."/>
            <person name="Ogino H."/>
            <person name="Ohta Y."/>
            <person name="Poliakov A.V."/>
            <person name="Pollet N."/>
            <person name="Robert J."/>
            <person name="Salamov A."/>
            <person name="Sater A.K."/>
            <person name="Schmutz J."/>
            <person name="Terry A."/>
            <person name="Vize P.D."/>
            <person name="Warren W.C."/>
            <person name="Wells D."/>
            <person name="Wills A."/>
            <person name="Wilson R.K."/>
            <person name="Zimmerman L.B."/>
            <person name="Zorn A.M."/>
            <person name="Grainger R."/>
            <person name="Grammer T."/>
            <person name="Khokha M.K."/>
            <person name="Richardson P.M."/>
            <person name="Rokhsar D.S."/>
        </authorList>
    </citation>
    <scope>NUCLEOTIDE SEQUENCE [LARGE SCALE GENOMIC DNA]</scope>
    <source>
        <strain evidence="2">Nigerian</strain>
    </source>
</reference>
<dbReference type="GO" id="GO:0005665">
    <property type="term" value="C:RNA polymerase II, core complex"/>
    <property type="evidence" value="ECO:0000318"/>
    <property type="project" value="GO_Central"/>
</dbReference>
<evidence type="ECO:0000256" key="1">
    <source>
        <dbReference type="SAM" id="MobiDB-lite"/>
    </source>
</evidence>
<organism evidence="2">
    <name type="scientific">Xenopus tropicalis</name>
    <name type="common">Western clawed frog</name>
    <name type="synonym">Silurana tropicalis</name>
    <dbReference type="NCBI Taxonomy" id="8364"/>
    <lineage>
        <taxon>Eukaryota</taxon>
        <taxon>Metazoa</taxon>
        <taxon>Chordata</taxon>
        <taxon>Craniata</taxon>
        <taxon>Vertebrata</taxon>
        <taxon>Euteleostomi</taxon>
        <taxon>Amphibia</taxon>
        <taxon>Batrachia</taxon>
        <taxon>Anura</taxon>
        <taxon>Pipoidea</taxon>
        <taxon>Pipidae</taxon>
        <taxon>Xenopodinae</taxon>
        <taxon>Xenopus</taxon>
        <taxon>Silurana</taxon>
    </lineage>
</organism>
<gene>
    <name evidence="2 4 5" type="primary">polr2m</name>
    <name evidence="4" type="synonym">grinl1a</name>
</gene>
<dbReference type="Ensembl" id="ENSXETT00000102758">
    <property type="protein sequence ID" value="ENSXETP00000080592"/>
    <property type="gene ID" value="ENSXETG00000036763"/>
</dbReference>
<proteinExistence type="predicted"/>
<dbReference type="Xenbase" id="XB-GENE-22068945">
    <property type="gene designation" value="polr2m"/>
</dbReference>
<dbReference type="GO" id="GO:0006368">
    <property type="term" value="P:transcription elongation by RNA polymerase II"/>
    <property type="evidence" value="ECO:0007669"/>
    <property type="project" value="InterPro"/>
</dbReference>
<evidence type="ECO:0000313" key="5">
    <source>
        <dbReference type="Xenbase" id="XB-GENE-22068945"/>
    </source>
</evidence>
<accession>A0A6I8R4D2</accession>
<dbReference type="InterPro" id="IPR051375">
    <property type="entry name" value="Tuftelin_GRINL1A/MYZAP/CCD68"/>
</dbReference>
<dbReference type="PANTHER" id="PTHR23171:SF4">
    <property type="entry name" value="TUFTELIN"/>
    <property type="match status" value="1"/>
</dbReference>
<dbReference type="Proteomes" id="UP000008143">
    <property type="component" value="Chromosome 3"/>
</dbReference>
<dbReference type="AGR" id="Xenbase:XB-GENE-22068945"/>
<dbReference type="RefSeq" id="NP_001192173.1">
    <property type="nucleotide sequence ID" value="NM_001205244.1"/>
</dbReference>
<protein>
    <submittedName>
        <fullName evidence="4">Protein GRINL1A</fullName>
    </submittedName>
    <submittedName>
        <fullName evidence="2">RNA polymerase II subunit M</fullName>
    </submittedName>
</protein>
<feature type="region of interest" description="Disordered" evidence="1">
    <location>
        <begin position="200"/>
        <end position="237"/>
    </location>
</feature>
<dbReference type="GO" id="GO:0003711">
    <property type="term" value="F:transcription elongation factor activity"/>
    <property type="evidence" value="ECO:0007669"/>
    <property type="project" value="InterPro"/>
</dbReference>
<keyword evidence="3" id="KW-1185">Reference proteome</keyword>
<dbReference type="GeneID" id="100379989"/>
<dbReference type="PANTHER" id="PTHR23171">
    <property type="entry name" value="GDOWN1"/>
    <property type="match status" value="1"/>
</dbReference>
<evidence type="ECO:0000313" key="2">
    <source>
        <dbReference type="Ensembl" id="ENSXETP00000080592"/>
    </source>
</evidence>
<feature type="compositionally biased region" description="Basic and acidic residues" evidence="1">
    <location>
        <begin position="127"/>
        <end position="148"/>
    </location>
</feature>
<dbReference type="PRINTS" id="PR02085">
    <property type="entry name" value="POLR2GRINL1"/>
</dbReference>
<reference evidence="4" key="3">
    <citation type="submission" date="2025-04" db="UniProtKB">
        <authorList>
            <consortium name="RefSeq"/>
        </authorList>
    </citation>
    <scope>IDENTIFICATION</scope>
</reference>
<evidence type="ECO:0000313" key="3">
    <source>
        <dbReference type="Proteomes" id="UP000008143"/>
    </source>
</evidence>
<dbReference type="AlphaFoldDB" id="A0A6I8R4D2"/>
<sequence length="330" mass="37035">MEGSGSSELKGKSVEQLLEILDRQEKLLNNRKFLARLPDRGKKILEFTEKVRLAIAESQESKRKRDLLSAFKGDFQATQTKENETNEKVELDLPLATWAPNTNLAKEKPSSPKNINGVAGSPNPTDEPSRTHSSKTEITADHKDDRSSSADTLANDFMNIHIKDSVEETNRGAPRTSYVQGINPLILNGAKTKPHYIEVIENRSHSPVKKKEKYRPNKFPSDSNSSSPSQSPGGRGLTISAEERKAQDKKHLDDITAARLPPLHHTPAQLLPLEESVALQFAQKKTYEEQQAKLAAEKLLDKLNIKMVKFNPEGDSYLKYRDLKDDEEDM</sequence>
<dbReference type="GeneTree" id="ENSGT00950000183065"/>
<name>A0A6I8R4D2_XENTR</name>
<dbReference type="GO" id="GO:0031674">
    <property type="term" value="C:I band"/>
    <property type="evidence" value="ECO:0000318"/>
    <property type="project" value="GO_Central"/>
</dbReference>
<dbReference type="KEGG" id="xtr:100379989"/>
<dbReference type="CTD" id="81488"/>
<feature type="region of interest" description="Disordered" evidence="1">
    <location>
        <begin position="102"/>
        <end position="150"/>
    </location>
</feature>
<dbReference type="OrthoDB" id="2408655at2759"/>
<dbReference type="Bgee" id="ENSXETG00000036763">
    <property type="expression patterns" value="Expressed in testis and 12 other cell types or tissues"/>
</dbReference>